<dbReference type="Gene3D" id="1.25.40.10">
    <property type="entry name" value="Tetratricopeptide repeat domain"/>
    <property type="match status" value="1"/>
</dbReference>
<dbReference type="PANTHER" id="PTHR45138">
    <property type="entry name" value="REGULATORY COMPONENTS OF SENSORY TRANSDUCTION SYSTEM"/>
    <property type="match status" value="1"/>
</dbReference>
<dbReference type="FunFam" id="3.30.70.270:FF:000001">
    <property type="entry name" value="Diguanylate cyclase domain protein"/>
    <property type="match status" value="1"/>
</dbReference>
<dbReference type="GO" id="GO:0052621">
    <property type="term" value="F:diguanylate cyclase activity"/>
    <property type="evidence" value="ECO:0007669"/>
    <property type="project" value="UniProtKB-EC"/>
</dbReference>
<dbReference type="InterPro" id="IPR050469">
    <property type="entry name" value="Diguanylate_Cyclase"/>
</dbReference>
<name>A0A974XP13_9GAMM</name>
<dbReference type="PROSITE" id="PS50887">
    <property type="entry name" value="GGDEF"/>
    <property type="match status" value="1"/>
</dbReference>
<feature type="domain" description="GGDEF" evidence="4">
    <location>
        <begin position="445"/>
        <end position="578"/>
    </location>
</feature>
<dbReference type="InterPro" id="IPR011990">
    <property type="entry name" value="TPR-like_helical_dom_sf"/>
</dbReference>
<dbReference type="EC" id="2.7.7.65" evidence="2"/>
<evidence type="ECO:0000259" key="4">
    <source>
        <dbReference type="PROSITE" id="PS50887"/>
    </source>
</evidence>
<evidence type="ECO:0000256" key="2">
    <source>
        <dbReference type="ARBA" id="ARBA00012528"/>
    </source>
</evidence>
<organism evidence="5 6">
    <name type="scientific">Shewanella cyperi</name>
    <dbReference type="NCBI Taxonomy" id="2814292"/>
    <lineage>
        <taxon>Bacteria</taxon>
        <taxon>Pseudomonadati</taxon>
        <taxon>Pseudomonadota</taxon>
        <taxon>Gammaproteobacteria</taxon>
        <taxon>Alteromonadales</taxon>
        <taxon>Shewanellaceae</taxon>
        <taxon>Shewanella</taxon>
    </lineage>
</organism>
<dbReference type="KEGG" id="scyp:JYB88_13860"/>
<comment type="catalytic activity">
    <reaction evidence="3">
        <text>2 GTP = 3',3'-c-di-GMP + 2 diphosphate</text>
        <dbReference type="Rhea" id="RHEA:24898"/>
        <dbReference type="ChEBI" id="CHEBI:33019"/>
        <dbReference type="ChEBI" id="CHEBI:37565"/>
        <dbReference type="ChEBI" id="CHEBI:58805"/>
        <dbReference type="EC" id="2.7.7.65"/>
    </reaction>
</comment>
<evidence type="ECO:0000313" key="6">
    <source>
        <dbReference type="Proteomes" id="UP000663281"/>
    </source>
</evidence>
<dbReference type="EMBL" id="CP071504">
    <property type="protein sequence ID" value="QSX31924.1"/>
    <property type="molecule type" value="Genomic_DNA"/>
</dbReference>
<dbReference type="CDD" id="cd01949">
    <property type="entry name" value="GGDEF"/>
    <property type="match status" value="1"/>
</dbReference>
<sequence length="585" mass="65736">MRPLPKLLFLLLIWILQCGGNLAVAEDWQSRLKTADKIRSSDPKEFSRQLSDIRAHKEQLSPTEQDYFEHLQAYELIFKGDFPTALAIYEKLAKNSVNTEIKFRSQLSLINVYAIQHRWNEGLAALDNALALLPSIKDEQLKESGLAVAGIFYNQLGQYDLGLEYSAQLANVSKDKRNQCIAAQLRFESLIMLEPSEDYRQQYQQAVRTCYVAGEKVLKTVITHNYAKHLLETKAQPQAARKLLEDNFEEVKEGHYAPIIAIFQSLLATAHWQLGEAEQAFALAQGVVNDASYANTIEAQTLALKVLYDYYLKQGDSAQALNSYVKYAAADKASLDEVTTKTLAFQLARHQSLEQQNKLKLLDQQNRLLRVQQHLARTKAFNNHLLITLLFCAALGLGAWGWHSWQNQQRLRRLAEYDSLTGLLSRGHFIQVARAAVSYAQTLGAPISCIMLDVDQFKRINDTQGHAIGDWALQTVARVCRDTCREHDVIGRIGGEEICFLLPECSEDNAARLAESLRRALAEIDTGSSGHEFNLSASFGVSSSAVSGYRLQALMQNADRAMYQAKQDGRNRVSTHQKLAQALES</sequence>
<dbReference type="Proteomes" id="UP000663281">
    <property type="component" value="Chromosome"/>
</dbReference>
<dbReference type="SMART" id="SM00267">
    <property type="entry name" value="GGDEF"/>
    <property type="match status" value="1"/>
</dbReference>
<dbReference type="InterPro" id="IPR043128">
    <property type="entry name" value="Rev_trsase/Diguanyl_cyclase"/>
</dbReference>
<dbReference type="SUPFAM" id="SSF48452">
    <property type="entry name" value="TPR-like"/>
    <property type="match status" value="1"/>
</dbReference>
<dbReference type="AlphaFoldDB" id="A0A974XP13"/>
<protein>
    <recommendedName>
        <fullName evidence="2">diguanylate cyclase</fullName>
        <ecNumber evidence="2">2.7.7.65</ecNumber>
    </recommendedName>
</protein>
<dbReference type="InterPro" id="IPR029787">
    <property type="entry name" value="Nucleotide_cyclase"/>
</dbReference>
<dbReference type="SUPFAM" id="SSF55073">
    <property type="entry name" value="Nucleotide cyclase"/>
    <property type="match status" value="1"/>
</dbReference>
<dbReference type="Gene3D" id="3.30.70.270">
    <property type="match status" value="1"/>
</dbReference>
<dbReference type="PANTHER" id="PTHR45138:SF9">
    <property type="entry name" value="DIGUANYLATE CYCLASE DGCM-RELATED"/>
    <property type="match status" value="1"/>
</dbReference>
<gene>
    <name evidence="5" type="ORF">JYB88_13860</name>
</gene>
<evidence type="ECO:0000313" key="5">
    <source>
        <dbReference type="EMBL" id="QSX31924.1"/>
    </source>
</evidence>
<evidence type="ECO:0000256" key="1">
    <source>
        <dbReference type="ARBA" id="ARBA00001946"/>
    </source>
</evidence>
<accession>A0A974XP13</accession>
<keyword evidence="6" id="KW-1185">Reference proteome</keyword>
<dbReference type="NCBIfam" id="TIGR00254">
    <property type="entry name" value="GGDEF"/>
    <property type="match status" value="1"/>
</dbReference>
<evidence type="ECO:0000256" key="3">
    <source>
        <dbReference type="ARBA" id="ARBA00034247"/>
    </source>
</evidence>
<dbReference type="InterPro" id="IPR000160">
    <property type="entry name" value="GGDEF_dom"/>
</dbReference>
<reference evidence="5 6" key="1">
    <citation type="submission" date="2021-03" db="EMBL/GenBank/DDBJ databases">
        <title>Novel species identification of genus Shewanella.</title>
        <authorList>
            <person name="Liu G."/>
            <person name="Zhang Q."/>
        </authorList>
    </citation>
    <scope>NUCLEOTIDE SEQUENCE [LARGE SCALE GENOMIC DNA]</scope>
    <source>
        <strain evidence="5 6">FJAT-53726</strain>
    </source>
</reference>
<dbReference type="Pfam" id="PF00990">
    <property type="entry name" value="GGDEF"/>
    <property type="match status" value="1"/>
</dbReference>
<proteinExistence type="predicted"/>
<comment type="cofactor">
    <cofactor evidence="1">
        <name>Mg(2+)</name>
        <dbReference type="ChEBI" id="CHEBI:18420"/>
    </cofactor>
</comment>